<gene>
    <name evidence="2" type="ORF">CFP56_001887</name>
</gene>
<dbReference type="InterPro" id="IPR036047">
    <property type="entry name" value="F-box-like_dom_sf"/>
</dbReference>
<dbReference type="Proteomes" id="UP000237347">
    <property type="component" value="Unassembled WGS sequence"/>
</dbReference>
<dbReference type="AlphaFoldDB" id="A0AAW0ILA6"/>
<reference evidence="2 3" key="1">
    <citation type="journal article" date="2018" name="Sci. Data">
        <title>The draft genome sequence of cork oak.</title>
        <authorList>
            <person name="Ramos A.M."/>
            <person name="Usie A."/>
            <person name="Barbosa P."/>
            <person name="Barros P.M."/>
            <person name="Capote T."/>
            <person name="Chaves I."/>
            <person name="Simoes F."/>
            <person name="Abreu I."/>
            <person name="Carrasquinho I."/>
            <person name="Faro C."/>
            <person name="Guimaraes J.B."/>
            <person name="Mendonca D."/>
            <person name="Nobrega F."/>
            <person name="Rodrigues L."/>
            <person name="Saibo N.J.M."/>
            <person name="Varela M.C."/>
            <person name="Egas C."/>
            <person name="Matos J."/>
            <person name="Miguel C.M."/>
            <person name="Oliveira M.M."/>
            <person name="Ricardo C.P."/>
            <person name="Goncalves S."/>
        </authorList>
    </citation>
    <scope>NUCLEOTIDE SEQUENCE [LARGE SCALE GENOMIC DNA]</scope>
    <source>
        <strain evidence="3">cv. HL8</strain>
    </source>
</reference>
<feature type="domain" description="F-box" evidence="1">
    <location>
        <begin position="18"/>
        <end position="49"/>
    </location>
</feature>
<dbReference type="InterPro" id="IPR015915">
    <property type="entry name" value="Kelch-typ_b-propeller"/>
</dbReference>
<organism evidence="2 3">
    <name type="scientific">Quercus suber</name>
    <name type="common">Cork oak</name>
    <dbReference type="NCBI Taxonomy" id="58331"/>
    <lineage>
        <taxon>Eukaryota</taxon>
        <taxon>Viridiplantae</taxon>
        <taxon>Streptophyta</taxon>
        <taxon>Embryophyta</taxon>
        <taxon>Tracheophyta</taxon>
        <taxon>Spermatophyta</taxon>
        <taxon>Magnoliopsida</taxon>
        <taxon>eudicotyledons</taxon>
        <taxon>Gunneridae</taxon>
        <taxon>Pentapetalae</taxon>
        <taxon>rosids</taxon>
        <taxon>fabids</taxon>
        <taxon>Fagales</taxon>
        <taxon>Fagaceae</taxon>
        <taxon>Quercus</taxon>
    </lineage>
</organism>
<evidence type="ECO:0000313" key="3">
    <source>
        <dbReference type="Proteomes" id="UP000237347"/>
    </source>
</evidence>
<keyword evidence="3" id="KW-1185">Reference proteome</keyword>
<dbReference type="EMBL" id="PKMF04001024">
    <property type="protein sequence ID" value="KAK7815187.1"/>
    <property type="molecule type" value="Genomic_DNA"/>
</dbReference>
<dbReference type="Gene3D" id="2.120.10.80">
    <property type="entry name" value="Kelch-type beta propeller"/>
    <property type="match status" value="1"/>
</dbReference>
<dbReference type="InterPro" id="IPR001810">
    <property type="entry name" value="F-box_dom"/>
</dbReference>
<dbReference type="SUPFAM" id="SSF81383">
    <property type="entry name" value="F-box domain"/>
    <property type="match status" value="1"/>
</dbReference>
<evidence type="ECO:0000313" key="2">
    <source>
        <dbReference type="EMBL" id="KAK7815187.1"/>
    </source>
</evidence>
<dbReference type="Pfam" id="PF00646">
    <property type="entry name" value="F-box"/>
    <property type="match status" value="1"/>
</dbReference>
<dbReference type="PANTHER" id="PTHR47712">
    <property type="entry name" value="OS09G0555300 PROTEIN"/>
    <property type="match status" value="1"/>
</dbReference>
<comment type="caution">
    <text evidence="2">The sequence shown here is derived from an EMBL/GenBank/DDBJ whole genome shotgun (WGS) entry which is preliminary data.</text>
</comment>
<accession>A0AAW0ILA6</accession>
<dbReference type="PANTHER" id="PTHR47712:SF3">
    <property type="entry name" value="F-BOX DOMAIN-CONTAINING PROTEIN"/>
    <property type="match status" value="1"/>
</dbReference>
<name>A0AAW0ILA6_QUESU</name>
<protein>
    <submittedName>
        <fullName evidence="2">F-box/kelch-repeat protein</fullName>
    </submittedName>
</protein>
<proteinExistence type="predicted"/>
<dbReference type="SUPFAM" id="SSF117281">
    <property type="entry name" value="Kelch motif"/>
    <property type="match status" value="1"/>
</dbReference>
<evidence type="ECO:0000259" key="1">
    <source>
        <dbReference type="Pfam" id="PF00646"/>
    </source>
</evidence>
<sequence>MAKHQTVADEEEAPIHGDVLEAILTHVPLIDLVRACHVSTSWKGAVFSSLRHLNPVKPWLIVHAQSTRYPYTTTSHAYDPRSHVWVDIEQLRSTTSRPSDRRARICSTCRARSAPLVWRPDPIVALVGERVVIAGGACDFGDDPLAVETYDLTTRAWDTCDDMPAILKDSCASTWLSVAVDKSKMYVMEKCSGATHSFDPITKTWQGPYDLRPDQNVFSSIIGCSWWVWSERLRMSKA</sequence>